<name>A0A9D4BKU9_DREPO</name>
<evidence type="ECO:0000313" key="1">
    <source>
        <dbReference type="EMBL" id="KAH3699694.1"/>
    </source>
</evidence>
<dbReference type="Gene3D" id="3.30.2410.10">
    <property type="entry name" value="Hect, E3 ligase catalytic domain"/>
    <property type="match status" value="1"/>
</dbReference>
<organism evidence="1 4">
    <name type="scientific">Dreissena polymorpha</name>
    <name type="common">Zebra mussel</name>
    <name type="synonym">Mytilus polymorpha</name>
    <dbReference type="NCBI Taxonomy" id="45954"/>
    <lineage>
        <taxon>Eukaryota</taxon>
        <taxon>Metazoa</taxon>
        <taxon>Spiralia</taxon>
        <taxon>Lophotrochozoa</taxon>
        <taxon>Mollusca</taxon>
        <taxon>Bivalvia</taxon>
        <taxon>Autobranchia</taxon>
        <taxon>Heteroconchia</taxon>
        <taxon>Euheterodonta</taxon>
        <taxon>Imparidentia</taxon>
        <taxon>Neoheterodontei</taxon>
        <taxon>Myida</taxon>
        <taxon>Dreissenoidea</taxon>
        <taxon>Dreissenidae</taxon>
        <taxon>Dreissena</taxon>
    </lineage>
</organism>
<evidence type="ECO:0000313" key="3">
    <source>
        <dbReference type="EMBL" id="KAH3821807.1"/>
    </source>
</evidence>
<dbReference type="EMBL" id="JAIWYP010000015">
    <property type="protein sequence ID" value="KAH3699694.1"/>
    <property type="molecule type" value="Genomic_DNA"/>
</dbReference>
<protein>
    <submittedName>
        <fullName evidence="1">Uncharacterized protein</fullName>
    </submittedName>
</protein>
<dbReference type="SUPFAM" id="SSF56204">
    <property type="entry name" value="Hect, E3 ligase catalytic domain"/>
    <property type="match status" value="1"/>
</dbReference>
<reference evidence="1" key="2">
    <citation type="submission" date="2020-11" db="EMBL/GenBank/DDBJ databases">
        <authorList>
            <person name="McCartney M.A."/>
            <person name="Auch B."/>
            <person name="Kono T."/>
            <person name="Mallez S."/>
            <person name="Becker A."/>
            <person name="Gohl D.M."/>
            <person name="Silverstein K.A.T."/>
            <person name="Koren S."/>
            <person name="Bechman K.B."/>
            <person name="Herman A."/>
            <person name="Abrahante J.E."/>
            <person name="Garbe J."/>
        </authorList>
    </citation>
    <scope>NUCLEOTIDE SEQUENCE</scope>
    <source>
        <strain evidence="1">Duluth1</strain>
        <tissue evidence="1">Whole animal</tissue>
    </source>
</reference>
<dbReference type="InterPro" id="IPR035983">
    <property type="entry name" value="Hect_E3_ubiquitin_ligase"/>
</dbReference>
<comment type="caution">
    <text evidence="1">The sequence shown here is derived from an EMBL/GenBank/DDBJ whole genome shotgun (WGS) entry which is preliminary data.</text>
</comment>
<proteinExistence type="predicted"/>
<accession>A0A9D4BKU9</accession>
<dbReference type="EMBL" id="JAIWYP010000005">
    <property type="protein sequence ID" value="KAH3821807.1"/>
    <property type="molecule type" value="Genomic_DNA"/>
</dbReference>
<dbReference type="Proteomes" id="UP000828390">
    <property type="component" value="Unassembled WGS sequence"/>
</dbReference>
<reference evidence="1" key="1">
    <citation type="journal article" date="2019" name="bioRxiv">
        <title>The Genome of the Zebra Mussel, Dreissena polymorpha: A Resource for Invasive Species Research.</title>
        <authorList>
            <person name="McCartney M.A."/>
            <person name="Auch B."/>
            <person name="Kono T."/>
            <person name="Mallez S."/>
            <person name="Zhang Y."/>
            <person name="Obille A."/>
            <person name="Becker A."/>
            <person name="Abrahante J.E."/>
            <person name="Garbe J."/>
            <person name="Badalamenti J.P."/>
            <person name="Herman A."/>
            <person name="Mangelson H."/>
            <person name="Liachko I."/>
            <person name="Sullivan S."/>
            <person name="Sone E.D."/>
            <person name="Koren S."/>
            <person name="Silverstein K.A.T."/>
            <person name="Beckman K.B."/>
            <person name="Gohl D.M."/>
        </authorList>
    </citation>
    <scope>NUCLEOTIDE SEQUENCE</scope>
    <source>
        <strain evidence="1">Duluth1</strain>
        <tissue evidence="1">Whole animal</tissue>
    </source>
</reference>
<dbReference type="EMBL" id="JAIWYP010000009">
    <property type="protein sequence ID" value="KAH3768521.1"/>
    <property type="molecule type" value="Genomic_DNA"/>
</dbReference>
<keyword evidence="4" id="KW-1185">Reference proteome</keyword>
<dbReference type="AlphaFoldDB" id="A0A9D4BKU9"/>
<evidence type="ECO:0000313" key="4">
    <source>
        <dbReference type="Proteomes" id="UP000828390"/>
    </source>
</evidence>
<evidence type="ECO:0000313" key="2">
    <source>
        <dbReference type="EMBL" id="KAH3768521.1"/>
    </source>
</evidence>
<gene>
    <name evidence="1" type="ORF">DPMN_074654</name>
    <name evidence="3" type="ORF">DPMN_123575</name>
    <name evidence="2" type="ORF">DPMN_169735</name>
</gene>
<sequence>MSYIPETDQQLVNSLLSQHFDGIHEELVNFISTYGGYEVPKQSVIRQSIVDIAKLNMVVVPFVPIARIKVGLDCYPLLWKGVSESLIVSLLDKFKPTPAKVINLISYKSSDNATMSMLEERIKSYLERFIRSLSKPQLLAFLRFWTSSDTLCIRKLNVEFNSTEGINRRPIANTCDAVLHVSRMYFSAEELAQEFNLHLNDTSARVFDSV</sequence>
<dbReference type="GO" id="GO:0004842">
    <property type="term" value="F:ubiquitin-protein transferase activity"/>
    <property type="evidence" value="ECO:0007669"/>
    <property type="project" value="InterPro"/>
</dbReference>